<dbReference type="EMBL" id="FWZT01000006">
    <property type="protein sequence ID" value="SMF16754.1"/>
    <property type="molecule type" value="Genomic_DNA"/>
</dbReference>
<dbReference type="OrthoDB" id="9792525at2"/>
<dbReference type="PANTHER" id="PTHR37466:SF1">
    <property type="entry name" value="SLR1628 PROTEIN"/>
    <property type="match status" value="1"/>
</dbReference>
<dbReference type="Gene3D" id="3.30.56.110">
    <property type="entry name" value="Protein of unknown function DUF2237"/>
    <property type="match status" value="1"/>
</dbReference>
<gene>
    <name evidence="1" type="ORF">SAMN06296036_10664</name>
</gene>
<accession>A0A1Y6BKR5</accession>
<organism evidence="1 2">
    <name type="scientific">Pseudobacteriovorax antillogorgiicola</name>
    <dbReference type="NCBI Taxonomy" id="1513793"/>
    <lineage>
        <taxon>Bacteria</taxon>
        <taxon>Pseudomonadati</taxon>
        <taxon>Bdellovibrionota</taxon>
        <taxon>Oligoflexia</taxon>
        <taxon>Oligoflexales</taxon>
        <taxon>Pseudobacteriovoracaceae</taxon>
        <taxon>Pseudobacteriovorax</taxon>
    </lineage>
</organism>
<evidence type="ECO:0008006" key="3">
    <source>
        <dbReference type="Google" id="ProtNLM"/>
    </source>
</evidence>
<sequence>MTQMNIYRKVLQECSCEPKTGWFRDGSCATDDNDKGRHVVCCEMTEDFLAFSKYVGNDLSTPMPDFGFPGLKPGDHWCVCLERWKQAYEAGCAPLVNMEATHLSALELVSIEDLESCKIQPSTARG</sequence>
<protein>
    <recommendedName>
        <fullName evidence="3">DUF2237 domain-containing protein</fullName>
    </recommendedName>
</protein>
<keyword evidence="2" id="KW-1185">Reference proteome</keyword>
<evidence type="ECO:0000313" key="1">
    <source>
        <dbReference type="EMBL" id="SMF16754.1"/>
    </source>
</evidence>
<proteinExistence type="predicted"/>
<dbReference type="PANTHER" id="PTHR37466">
    <property type="entry name" value="SLR1628 PROTEIN"/>
    <property type="match status" value="1"/>
</dbReference>
<evidence type="ECO:0000313" key="2">
    <source>
        <dbReference type="Proteomes" id="UP000192907"/>
    </source>
</evidence>
<dbReference type="InterPro" id="IPR018714">
    <property type="entry name" value="DUF2237"/>
</dbReference>
<dbReference type="Pfam" id="PF09996">
    <property type="entry name" value="DUF2237"/>
    <property type="match status" value="1"/>
</dbReference>
<reference evidence="2" key="1">
    <citation type="submission" date="2017-04" db="EMBL/GenBank/DDBJ databases">
        <authorList>
            <person name="Varghese N."/>
            <person name="Submissions S."/>
        </authorList>
    </citation>
    <scope>NUCLEOTIDE SEQUENCE [LARGE SCALE GENOMIC DNA]</scope>
    <source>
        <strain evidence="2">RKEM611</strain>
    </source>
</reference>
<dbReference type="RefSeq" id="WP_132318014.1">
    <property type="nucleotide sequence ID" value="NZ_FWZT01000006.1"/>
</dbReference>
<name>A0A1Y6BKR5_9BACT</name>
<dbReference type="Proteomes" id="UP000192907">
    <property type="component" value="Unassembled WGS sequence"/>
</dbReference>
<dbReference type="AlphaFoldDB" id="A0A1Y6BKR5"/>